<dbReference type="EMBL" id="LR739237">
    <property type="protein sequence ID" value="VZS00001.1"/>
    <property type="molecule type" value="Genomic_DNA"/>
</dbReference>
<feature type="transmembrane region" description="Helical" evidence="1">
    <location>
        <begin position="21"/>
        <end position="39"/>
    </location>
</feature>
<keyword evidence="1" id="KW-0472">Membrane</keyword>
<keyword evidence="1" id="KW-1133">Transmembrane helix</keyword>
<proteinExistence type="predicted"/>
<protein>
    <submittedName>
        <fullName evidence="2">Uncharacterized protein</fullName>
    </submittedName>
</protein>
<sequence length="286" mass="33592">MRHIVKSYLKTFFQKNYVSTFGILLFIITLATVIIGMLATPLQLNNRINYLAKHNTSYNSILDTKTMSYDPEFSYNYFYLNKEINNKEIDYTKLSDLYISAINSQLESHFADTTSDKKENNLYIYDSNKPDDKVKIDFIGNLINKDLFRYRNGALIKVESHIINKNHNNTTNNSTSFSNVLNQVWKRVLDDFHQSMSDGFYLDDKVKFDYIVSEIFKSYSRFNSFLTINEINLIDKSVLALKLNEILNKSNQNKKDELVKFFTSKLDGLKKQMQNYQKKGFIYLPF</sequence>
<gene>
    <name evidence="2" type="ORF">MF5582_00372</name>
</gene>
<accession>A0A654IR05</accession>
<organism evidence="2">
    <name type="scientific">Mycoplasma feriruminatoris</name>
    <dbReference type="NCBI Taxonomy" id="1179777"/>
    <lineage>
        <taxon>Bacteria</taxon>
        <taxon>Bacillati</taxon>
        <taxon>Mycoplasmatota</taxon>
        <taxon>Mollicutes</taxon>
        <taxon>Mycoplasmataceae</taxon>
        <taxon>Mycoplasma</taxon>
    </lineage>
</organism>
<keyword evidence="1" id="KW-0812">Transmembrane</keyword>
<reference evidence="2" key="1">
    <citation type="submission" date="2019-11" db="EMBL/GenBank/DDBJ databases">
        <authorList>
            <person name="Falquet L."/>
            <person name="Falquet L."/>
        </authorList>
    </citation>
    <scope>NUCLEOTIDE SEQUENCE</scope>
    <source>
        <strain evidence="2">14/OD_0492</strain>
    </source>
</reference>
<name>A0A654IR05_9MOLU</name>
<evidence type="ECO:0000256" key="1">
    <source>
        <dbReference type="SAM" id="Phobius"/>
    </source>
</evidence>
<dbReference type="AlphaFoldDB" id="A0A654IR05"/>
<evidence type="ECO:0000313" key="2">
    <source>
        <dbReference type="EMBL" id="VZS00001.1"/>
    </source>
</evidence>